<accession>A0A9X3F2F5</accession>
<comment type="similarity">
    <text evidence="1">Belongs to the YciI family.</text>
</comment>
<evidence type="ECO:0000259" key="3">
    <source>
        <dbReference type="Pfam" id="PF03795"/>
    </source>
</evidence>
<organism evidence="4 5">
    <name type="scientific">Nannocystis pusilla</name>
    <dbReference type="NCBI Taxonomy" id="889268"/>
    <lineage>
        <taxon>Bacteria</taxon>
        <taxon>Pseudomonadati</taxon>
        <taxon>Myxococcota</taxon>
        <taxon>Polyangia</taxon>
        <taxon>Nannocystales</taxon>
        <taxon>Nannocystaceae</taxon>
        <taxon>Nannocystis</taxon>
    </lineage>
</organism>
<feature type="region of interest" description="Disordered" evidence="2">
    <location>
        <begin position="121"/>
        <end position="148"/>
    </location>
</feature>
<feature type="compositionally biased region" description="Basic and acidic residues" evidence="2">
    <location>
        <begin position="130"/>
        <end position="148"/>
    </location>
</feature>
<evidence type="ECO:0000256" key="2">
    <source>
        <dbReference type="SAM" id="MobiDB-lite"/>
    </source>
</evidence>
<dbReference type="AlphaFoldDB" id="A0A9X3F2F5"/>
<evidence type="ECO:0000313" key="5">
    <source>
        <dbReference type="Proteomes" id="UP001150924"/>
    </source>
</evidence>
<dbReference type="PANTHER" id="PTHR35174">
    <property type="entry name" value="BLL7171 PROTEIN-RELATED"/>
    <property type="match status" value="1"/>
</dbReference>
<proteinExistence type="inferred from homology"/>
<dbReference type="InterPro" id="IPR011008">
    <property type="entry name" value="Dimeric_a/b-barrel"/>
</dbReference>
<reference evidence="4" key="1">
    <citation type="submission" date="2022-11" db="EMBL/GenBank/DDBJ databases">
        <title>Minimal conservation of predation-associated metabolite biosynthetic gene clusters underscores biosynthetic potential of Myxococcota including descriptions for ten novel species: Archangium lansinium sp. nov., Myxococcus landrumus sp. nov., Nannocystis bai.</title>
        <authorList>
            <person name="Ahearne A."/>
            <person name="Stevens C."/>
            <person name="Phillips K."/>
        </authorList>
    </citation>
    <scope>NUCLEOTIDE SEQUENCE</scope>
    <source>
        <strain evidence="4">Na p29</strain>
    </source>
</reference>
<evidence type="ECO:0000313" key="4">
    <source>
        <dbReference type="EMBL" id="MCY1010161.1"/>
    </source>
</evidence>
<gene>
    <name evidence="4" type="ORF">OV079_32265</name>
</gene>
<name>A0A9X3F2F5_9BACT</name>
<dbReference type="SUPFAM" id="SSF54909">
    <property type="entry name" value="Dimeric alpha+beta barrel"/>
    <property type="match status" value="1"/>
</dbReference>
<feature type="domain" description="YCII-related" evidence="3">
    <location>
        <begin position="1"/>
        <end position="99"/>
    </location>
</feature>
<dbReference type="InterPro" id="IPR005545">
    <property type="entry name" value="YCII"/>
</dbReference>
<dbReference type="PANTHER" id="PTHR35174:SF4">
    <property type="entry name" value="BLL7163 PROTEIN"/>
    <property type="match status" value="1"/>
</dbReference>
<dbReference type="RefSeq" id="WP_267772993.1">
    <property type="nucleotide sequence ID" value="NZ_JAPNKE010000002.1"/>
</dbReference>
<protein>
    <submittedName>
        <fullName evidence="4">YciI family protein</fullName>
    </submittedName>
</protein>
<evidence type="ECO:0000256" key="1">
    <source>
        <dbReference type="ARBA" id="ARBA00007689"/>
    </source>
</evidence>
<sequence length="148" mass="16345">MRFLIVIKADAKSESGAMPSKQLIEAMGRYNEELVRAGVLLGGEGLQPSSQGARVTFRPGQPPTVTDGPLPLTPDLIAGYWLFQTRSKEEAIAWVKKIPGDPDSHEPWSVDIRRVFETEDFPSEVLSPEEAARENALRDELARRQSGS</sequence>
<dbReference type="Gene3D" id="3.30.70.1060">
    <property type="entry name" value="Dimeric alpha+beta barrel"/>
    <property type="match status" value="1"/>
</dbReference>
<dbReference type="Pfam" id="PF03795">
    <property type="entry name" value="YCII"/>
    <property type="match status" value="1"/>
</dbReference>
<dbReference type="EMBL" id="JAPNKE010000002">
    <property type="protein sequence ID" value="MCY1010161.1"/>
    <property type="molecule type" value="Genomic_DNA"/>
</dbReference>
<dbReference type="Proteomes" id="UP001150924">
    <property type="component" value="Unassembled WGS sequence"/>
</dbReference>
<comment type="caution">
    <text evidence="4">The sequence shown here is derived from an EMBL/GenBank/DDBJ whole genome shotgun (WGS) entry which is preliminary data.</text>
</comment>
<keyword evidence="5" id="KW-1185">Reference proteome</keyword>